<organism evidence="1 2">
    <name type="scientific">Podospora fimiseda</name>
    <dbReference type="NCBI Taxonomy" id="252190"/>
    <lineage>
        <taxon>Eukaryota</taxon>
        <taxon>Fungi</taxon>
        <taxon>Dikarya</taxon>
        <taxon>Ascomycota</taxon>
        <taxon>Pezizomycotina</taxon>
        <taxon>Sordariomycetes</taxon>
        <taxon>Sordariomycetidae</taxon>
        <taxon>Sordariales</taxon>
        <taxon>Podosporaceae</taxon>
        <taxon>Podospora</taxon>
    </lineage>
</organism>
<name>A0AAN6YQR7_9PEZI</name>
<sequence length="199" mass="22119">MSVQDVYIQAATDCITLENSLDIFSMAGLQTSSSLSKSDEIPSWVTDWTLHTKGIKPINQRFLSALPFDNYQPIISAQSASCDTPATFYFSPDNKTLTLCGYIFDRITQVSTVLERDYFDLTDENPIKISPDPALNDLDLHALDPACIHSVFTLEEWEQMYGIQPDAGTGTKTVYPFTSQDPEEVFFQTTTPAGCGSPY</sequence>
<proteinExistence type="predicted"/>
<evidence type="ECO:0000313" key="2">
    <source>
        <dbReference type="Proteomes" id="UP001301958"/>
    </source>
</evidence>
<accession>A0AAN6YQR7</accession>
<gene>
    <name evidence="1" type="ORF">QBC38DRAFT_449853</name>
</gene>
<evidence type="ECO:0000313" key="1">
    <source>
        <dbReference type="EMBL" id="KAK4220647.1"/>
    </source>
</evidence>
<comment type="caution">
    <text evidence="1">The sequence shown here is derived from an EMBL/GenBank/DDBJ whole genome shotgun (WGS) entry which is preliminary data.</text>
</comment>
<dbReference type="Proteomes" id="UP001301958">
    <property type="component" value="Unassembled WGS sequence"/>
</dbReference>
<reference evidence="1" key="1">
    <citation type="journal article" date="2023" name="Mol. Phylogenet. Evol.">
        <title>Genome-scale phylogeny and comparative genomics of the fungal order Sordariales.</title>
        <authorList>
            <person name="Hensen N."/>
            <person name="Bonometti L."/>
            <person name="Westerberg I."/>
            <person name="Brannstrom I.O."/>
            <person name="Guillou S."/>
            <person name="Cros-Aarteil S."/>
            <person name="Calhoun S."/>
            <person name="Haridas S."/>
            <person name="Kuo A."/>
            <person name="Mondo S."/>
            <person name="Pangilinan J."/>
            <person name="Riley R."/>
            <person name="LaButti K."/>
            <person name="Andreopoulos B."/>
            <person name="Lipzen A."/>
            <person name="Chen C."/>
            <person name="Yan M."/>
            <person name="Daum C."/>
            <person name="Ng V."/>
            <person name="Clum A."/>
            <person name="Steindorff A."/>
            <person name="Ohm R.A."/>
            <person name="Martin F."/>
            <person name="Silar P."/>
            <person name="Natvig D.O."/>
            <person name="Lalanne C."/>
            <person name="Gautier V."/>
            <person name="Ament-Velasquez S.L."/>
            <person name="Kruys A."/>
            <person name="Hutchinson M.I."/>
            <person name="Powell A.J."/>
            <person name="Barry K."/>
            <person name="Miller A.N."/>
            <person name="Grigoriev I.V."/>
            <person name="Debuchy R."/>
            <person name="Gladieux P."/>
            <person name="Hiltunen Thoren M."/>
            <person name="Johannesson H."/>
        </authorList>
    </citation>
    <scope>NUCLEOTIDE SEQUENCE</scope>
    <source>
        <strain evidence="1">CBS 990.96</strain>
    </source>
</reference>
<reference evidence="1" key="2">
    <citation type="submission" date="2023-05" db="EMBL/GenBank/DDBJ databases">
        <authorList>
            <consortium name="Lawrence Berkeley National Laboratory"/>
            <person name="Steindorff A."/>
            <person name="Hensen N."/>
            <person name="Bonometti L."/>
            <person name="Westerberg I."/>
            <person name="Brannstrom I.O."/>
            <person name="Guillou S."/>
            <person name="Cros-Aarteil S."/>
            <person name="Calhoun S."/>
            <person name="Haridas S."/>
            <person name="Kuo A."/>
            <person name="Mondo S."/>
            <person name="Pangilinan J."/>
            <person name="Riley R."/>
            <person name="Labutti K."/>
            <person name="Andreopoulos B."/>
            <person name="Lipzen A."/>
            <person name="Chen C."/>
            <person name="Yanf M."/>
            <person name="Daum C."/>
            <person name="Ng V."/>
            <person name="Clum A."/>
            <person name="Ohm R."/>
            <person name="Martin F."/>
            <person name="Silar P."/>
            <person name="Natvig D."/>
            <person name="Lalanne C."/>
            <person name="Gautier V."/>
            <person name="Ament-Velasquez S.L."/>
            <person name="Kruys A."/>
            <person name="Hutchinson M.I."/>
            <person name="Powell A.J."/>
            <person name="Barry K."/>
            <person name="Miller A.N."/>
            <person name="Grigoriev I.V."/>
            <person name="Debuchy R."/>
            <person name="Gladieux P."/>
            <person name="Thoren M.H."/>
            <person name="Johannesson H."/>
        </authorList>
    </citation>
    <scope>NUCLEOTIDE SEQUENCE</scope>
    <source>
        <strain evidence="1">CBS 990.96</strain>
    </source>
</reference>
<protein>
    <submittedName>
        <fullName evidence="1">Uncharacterized protein</fullName>
    </submittedName>
</protein>
<keyword evidence="2" id="KW-1185">Reference proteome</keyword>
<dbReference type="EMBL" id="MU865677">
    <property type="protein sequence ID" value="KAK4220647.1"/>
    <property type="molecule type" value="Genomic_DNA"/>
</dbReference>
<dbReference type="AlphaFoldDB" id="A0AAN6YQR7"/>